<comment type="caution">
    <text evidence="2">The sequence shown here is derived from an EMBL/GenBank/DDBJ whole genome shotgun (WGS) entry which is preliminary data.</text>
</comment>
<dbReference type="InterPro" id="IPR000383">
    <property type="entry name" value="Xaa-Pro-like_dom"/>
</dbReference>
<dbReference type="Gene3D" id="1.10.3020.10">
    <property type="entry name" value="alpha-amino acid ester hydrolase ( Helical cap domain)"/>
    <property type="match status" value="1"/>
</dbReference>
<organism evidence="2 3">
    <name type="scientific">Williamsia limnetica</name>
    <dbReference type="NCBI Taxonomy" id="882452"/>
    <lineage>
        <taxon>Bacteria</taxon>
        <taxon>Bacillati</taxon>
        <taxon>Actinomycetota</taxon>
        <taxon>Actinomycetes</taxon>
        <taxon>Mycobacteriales</taxon>
        <taxon>Nocardiaceae</taxon>
        <taxon>Williamsia</taxon>
    </lineage>
</organism>
<feature type="domain" description="Xaa-Pro dipeptidyl-peptidase-like" evidence="1">
    <location>
        <begin position="11"/>
        <end position="251"/>
    </location>
</feature>
<dbReference type="NCBIfam" id="TIGR00976">
    <property type="entry name" value="CocE_NonD"/>
    <property type="match status" value="1"/>
</dbReference>
<proteinExistence type="predicted"/>
<dbReference type="Gene3D" id="3.40.50.1820">
    <property type="entry name" value="alpha/beta hydrolase"/>
    <property type="match status" value="1"/>
</dbReference>
<accession>A0A318RMZ1</accession>
<dbReference type="InterPro" id="IPR005674">
    <property type="entry name" value="CocE/Ser_esterase"/>
</dbReference>
<dbReference type="InterPro" id="IPR029058">
    <property type="entry name" value="AB_hydrolase_fold"/>
</dbReference>
<sequence>MISELVRVGDTALRTLVALPATRPHAVLVLRTPYDADQHVDEARQWTLRGVAMVVQDVRGRYGSSGRFRPYENEGSDGLATVEWVRRQCWGRAPIILYGTSYAAHCAVETAIAAASSDMDVVDGVSVAVPALGLGESARNVDGSFQLESRVGWWLEHGEGQRSPGTAIPDGALSTLPVVDIGARVNPPIEAWHRVLRAARRDAERATSTALLRCPLLAIGGTADWFAQDTIDLWSSWGGPSALVIGPWDHGLRNSGRARHMQSWIADVVAGEAPSGAQVHGLPAGIRRYAQWPSSETRIHLKGGHFRSDPSTPFPSLAFGVDIGRPARRPDCLLVDFEHRASVVVGSPTVRIVSSHGHHQWSAVLAVRRRDGRLEQLAHGTSPRPDIRLTPVSTHLEPGETMAVIISAHSFPRHPRDLQVGDDPLTGTTMRTTDREVHGVFVELPA</sequence>
<dbReference type="Proteomes" id="UP000247591">
    <property type="component" value="Unassembled WGS sequence"/>
</dbReference>
<dbReference type="AlphaFoldDB" id="A0A318RMZ1"/>
<dbReference type="SUPFAM" id="SSF49785">
    <property type="entry name" value="Galactose-binding domain-like"/>
    <property type="match status" value="1"/>
</dbReference>
<dbReference type="OrthoDB" id="5240615at2"/>
<dbReference type="EMBL" id="QJSP01000009">
    <property type="protein sequence ID" value="PYE15897.1"/>
    <property type="molecule type" value="Genomic_DNA"/>
</dbReference>
<dbReference type="RefSeq" id="WP_158539973.1">
    <property type="nucleotide sequence ID" value="NZ_QJSP01000009.1"/>
</dbReference>
<dbReference type="InterPro" id="IPR008979">
    <property type="entry name" value="Galactose-bd-like_sf"/>
</dbReference>
<dbReference type="SUPFAM" id="SSF53474">
    <property type="entry name" value="alpha/beta-Hydrolases"/>
    <property type="match status" value="1"/>
</dbReference>
<reference evidence="2 3" key="1">
    <citation type="submission" date="2018-06" db="EMBL/GenBank/DDBJ databases">
        <title>Genomic Encyclopedia of Type Strains, Phase IV (KMG-IV): sequencing the most valuable type-strain genomes for metagenomic binning, comparative biology and taxonomic classification.</title>
        <authorList>
            <person name="Goeker M."/>
        </authorList>
    </citation>
    <scope>NUCLEOTIDE SEQUENCE [LARGE SCALE GENOMIC DNA]</scope>
    <source>
        <strain evidence="2 3">DSM 45521</strain>
    </source>
</reference>
<protein>
    <recommendedName>
        <fullName evidence="1">Xaa-Pro dipeptidyl-peptidase-like domain-containing protein</fullName>
    </recommendedName>
</protein>
<keyword evidence="3" id="KW-1185">Reference proteome</keyword>
<evidence type="ECO:0000259" key="1">
    <source>
        <dbReference type="Pfam" id="PF02129"/>
    </source>
</evidence>
<gene>
    <name evidence="2" type="ORF">DFR67_109125</name>
</gene>
<name>A0A318RMZ1_WILLI</name>
<dbReference type="GO" id="GO:0016787">
    <property type="term" value="F:hydrolase activity"/>
    <property type="evidence" value="ECO:0007669"/>
    <property type="project" value="InterPro"/>
</dbReference>
<evidence type="ECO:0000313" key="3">
    <source>
        <dbReference type="Proteomes" id="UP000247591"/>
    </source>
</evidence>
<evidence type="ECO:0000313" key="2">
    <source>
        <dbReference type="EMBL" id="PYE15897.1"/>
    </source>
</evidence>
<dbReference type="Pfam" id="PF02129">
    <property type="entry name" value="Peptidase_S15"/>
    <property type="match status" value="1"/>
</dbReference>